<sequence>MSIIMCPLSKKRVCKKGSIFMCPLSKKSVCKKGCPLSEKPAAMQHGRSSIVVPAPNPLHILLAVFLCCAFRTTSSFVRR</sequence>
<dbReference type="Proteomes" id="UP001054837">
    <property type="component" value="Unassembled WGS sequence"/>
</dbReference>
<evidence type="ECO:0000313" key="1">
    <source>
        <dbReference type="EMBL" id="GIX99424.1"/>
    </source>
</evidence>
<gene>
    <name evidence="1" type="ORF">CDAR_297381</name>
</gene>
<organism evidence="1 2">
    <name type="scientific">Caerostris darwini</name>
    <dbReference type="NCBI Taxonomy" id="1538125"/>
    <lineage>
        <taxon>Eukaryota</taxon>
        <taxon>Metazoa</taxon>
        <taxon>Ecdysozoa</taxon>
        <taxon>Arthropoda</taxon>
        <taxon>Chelicerata</taxon>
        <taxon>Arachnida</taxon>
        <taxon>Araneae</taxon>
        <taxon>Araneomorphae</taxon>
        <taxon>Entelegynae</taxon>
        <taxon>Araneoidea</taxon>
        <taxon>Araneidae</taxon>
        <taxon>Caerostris</taxon>
    </lineage>
</organism>
<proteinExistence type="predicted"/>
<accession>A0AAV4PRW7</accession>
<dbReference type="EMBL" id="BPLQ01003296">
    <property type="protein sequence ID" value="GIX99424.1"/>
    <property type="molecule type" value="Genomic_DNA"/>
</dbReference>
<keyword evidence="2" id="KW-1185">Reference proteome</keyword>
<dbReference type="AlphaFoldDB" id="A0AAV4PRW7"/>
<reference evidence="1 2" key="1">
    <citation type="submission" date="2021-06" db="EMBL/GenBank/DDBJ databases">
        <title>Caerostris darwini draft genome.</title>
        <authorList>
            <person name="Kono N."/>
            <person name="Arakawa K."/>
        </authorList>
    </citation>
    <scope>NUCLEOTIDE SEQUENCE [LARGE SCALE GENOMIC DNA]</scope>
</reference>
<protein>
    <submittedName>
        <fullName evidence="1">Uncharacterized protein</fullName>
    </submittedName>
</protein>
<comment type="caution">
    <text evidence="1">The sequence shown here is derived from an EMBL/GenBank/DDBJ whole genome shotgun (WGS) entry which is preliminary data.</text>
</comment>
<name>A0AAV4PRW7_9ARAC</name>
<evidence type="ECO:0000313" key="2">
    <source>
        <dbReference type="Proteomes" id="UP001054837"/>
    </source>
</evidence>